<proteinExistence type="inferred from homology"/>
<dbReference type="Pfam" id="PF02515">
    <property type="entry name" value="CoA_transf_3"/>
    <property type="match status" value="1"/>
</dbReference>
<gene>
    <name evidence="2" type="primary">smtB_2</name>
    <name evidence="2" type="ORF">LOCC1_G003764</name>
</gene>
<sequence length="582" mass="63881">MTDPTKGEFDNYSVPDEAAKVFRNGILNNPLIASHLPEDFESYAKPISFQGSASPMIPINWRFAESISALKGLEALFVNALLVKKYDLEPQNIVIDTDHAQLFVMSSLLCKIAIQGDGSTLTTASFQDKAGKELFDKYVHDADIYSKDSTGLYRTMATSIYKTKDNRYFHLHGSMNPEPSQDAAVAQLTSDELQDHVTDTFKQAGTICHTVSEYAESAHGKANAKIGLYEIHARPISSQPPTWWTSTPSTGPSRPLAGLKVVDLTRIIAAPAVTRGLAELGASIMRVTAPHQPDLSSLHPDLNWGKWNSSLDLRKLEDRQLLKELILEADVVVSGYRPGKLEQYGFGVKDIVDLCSEREKGIIVAQENCYGWYGPWAGRSGWQQISDAVSIVDIQSCNALLIGFLTCGVSMEFGRAMGLDEPVTPVFPNSDYCTGVAGICGILDAILQRGEHGGSYQVDIAINYYSQWLVSSVGTYSAPVWDALWSANGRQVFRHYQGMLQLLPAYMGMLFENSAAKLFKPTYFQTRSAEALDPGKGITMKIVKPVLKFPDGSVNLGFNISTRGNGVDAPKWPEDLSVEIVT</sequence>
<dbReference type="SUPFAM" id="SSF89796">
    <property type="entry name" value="CoA-transferase family III (CaiB/BaiF)"/>
    <property type="match status" value="2"/>
</dbReference>
<evidence type="ECO:0000313" key="2">
    <source>
        <dbReference type="EMBL" id="TVY46419.1"/>
    </source>
</evidence>
<dbReference type="GO" id="GO:0016740">
    <property type="term" value="F:transferase activity"/>
    <property type="evidence" value="ECO:0007669"/>
    <property type="project" value="UniProtKB-KW"/>
</dbReference>
<dbReference type="Gene3D" id="3.40.50.10540">
    <property type="entry name" value="Crotonobetainyl-coa:carnitine coa-transferase, domain 1"/>
    <property type="match status" value="1"/>
</dbReference>
<name>A0A8H8UIE1_9HELO</name>
<dbReference type="OrthoDB" id="2308815at2759"/>
<dbReference type="Proteomes" id="UP000443090">
    <property type="component" value="Unassembled WGS sequence"/>
</dbReference>
<dbReference type="InterPro" id="IPR003673">
    <property type="entry name" value="CoA-Trfase_fam_III"/>
</dbReference>
<comment type="caution">
    <text evidence="2">The sequence shown here is derived from an EMBL/GenBank/DDBJ whole genome shotgun (WGS) entry which is preliminary data.</text>
</comment>
<accession>A0A8H8UIE1</accession>
<keyword evidence="3" id="KW-1185">Reference proteome</keyword>
<dbReference type="PANTHER" id="PTHR48229">
    <property type="entry name" value="CAIB/BAIF FAMILY ENZYME (AFU_ORTHOLOGUE AFUA_1G05360)-RELATED"/>
    <property type="match status" value="1"/>
</dbReference>
<protein>
    <submittedName>
        <fullName evidence="2">Succinyl-CoA--L-malate CoA-transferase beta subunit</fullName>
    </submittedName>
</protein>
<organism evidence="2 3">
    <name type="scientific">Lachnellula occidentalis</name>
    <dbReference type="NCBI Taxonomy" id="215460"/>
    <lineage>
        <taxon>Eukaryota</taxon>
        <taxon>Fungi</taxon>
        <taxon>Dikarya</taxon>
        <taxon>Ascomycota</taxon>
        <taxon>Pezizomycotina</taxon>
        <taxon>Leotiomycetes</taxon>
        <taxon>Helotiales</taxon>
        <taxon>Lachnaceae</taxon>
        <taxon>Lachnellula</taxon>
    </lineage>
</organism>
<keyword evidence="2" id="KW-0808">Transferase</keyword>
<dbReference type="PANTHER" id="PTHR48229:SF2">
    <property type="entry name" value="CAIB_BAIF FAMILY PROTEIN"/>
    <property type="match status" value="1"/>
</dbReference>
<dbReference type="InterPro" id="IPR052985">
    <property type="entry name" value="CoA-trans_III_biosynth/detox"/>
</dbReference>
<dbReference type="InterPro" id="IPR023606">
    <property type="entry name" value="CoA-Trfase_III_dom_1_sf"/>
</dbReference>
<evidence type="ECO:0000313" key="3">
    <source>
        <dbReference type="Proteomes" id="UP000443090"/>
    </source>
</evidence>
<reference evidence="2 3" key="1">
    <citation type="submission" date="2018-05" db="EMBL/GenBank/DDBJ databases">
        <title>Genome sequencing and assembly of the regulated plant pathogen Lachnellula willkommii and related sister species for the development of diagnostic species identification markers.</title>
        <authorList>
            <person name="Giroux E."/>
            <person name="Bilodeau G."/>
        </authorList>
    </citation>
    <scope>NUCLEOTIDE SEQUENCE [LARGE SCALE GENOMIC DNA]</scope>
    <source>
        <strain evidence="2 3">CBS 160.35</strain>
    </source>
</reference>
<dbReference type="AlphaFoldDB" id="A0A8H8UIE1"/>
<dbReference type="EMBL" id="QGMI01000149">
    <property type="protein sequence ID" value="TVY46419.1"/>
    <property type="molecule type" value="Genomic_DNA"/>
</dbReference>
<evidence type="ECO:0000256" key="1">
    <source>
        <dbReference type="ARBA" id="ARBA00008383"/>
    </source>
</evidence>
<comment type="similarity">
    <text evidence="1">Belongs to the CoA-transferase III family.</text>
</comment>